<dbReference type="RefSeq" id="WP_123401398.1">
    <property type="nucleotide sequence ID" value="NZ_RJVI01000002.1"/>
</dbReference>
<dbReference type="Proteomes" id="UP000276634">
    <property type="component" value="Unassembled WGS sequence"/>
</dbReference>
<keyword evidence="8" id="KW-1185">Reference proteome</keyword>
<feature type="domain" description="3-hydroxyacyl-CoA dehydrogenase C-terminal" evidence="4">
    <location>
        <begin position="190"/>
        <end position="287"/>
    </location>
</feature>
<dbReference type="SUPFAM" id="SSF51735">
    <property type="entry name" value="NAD(P)-binding Rossmann-fold domains"/>
    <property type="match status" value="1"/>
</dbReference>
<feature type="domain" description="3-hydroxyacyl-CoA dehydrogenase C-terminal" evidence="4">
    <location>
        <begin position="417"/>
        <end position="497"/>
    </location>
</feature>
<dbReference type="PANTHER" id="PTHR48075:SF5">
    <property type="entry name" value="3-HYDROXYBUTYRYL-COA DEHYDROGENASE"/>
    <property type="match status" value="1"/>
</dbReference>
<dbReference type="InterPro" id="IPR006176">
    <property type="entry name" value="3-OHacyl-CoA_DH_NAD-bd"/>
</dbReference>
<dbReference type="InterPro" id="IPR008927">
    <property type="entry name" value="6-PGluconate_DH-like_C_sf"/>
</dbReference>
<dbReference type="InterPro" id="IPR006180">
    <property type="entry name" value="3-OHacyl-CoA_DH_CS"/>
</dbReference>
<name>A0A3N1Y0V5_9GAMM</name>
<reference evidence="7 8" key="1">
    <citation type="submission" date="2018-11" db="EMBL/GenBank/DDBJ databases">
        <title>Genomic Encyclopedia of Type Strains, Phase IV (KMG-IV): sequencing the most valuable type-strain genomes for metagenomic binning, comparative biology and taxonomic classification.</title>
        <authorList>
            <person name="Goeker M."/>
        </authorList>
    </citation>
    <scope>NUCLEOTIDE SEQUENCE [LARGE SCALE GENOMIC DNA]</scope>
    <source>
        <strain evidence="7 8">DSM 100275</strain>
    </source>
</reference>
<dbReference type="GO" id="GO:0006635">
    <property type="term" value="P:fatty acid beta-oxidation"/>
    <property type="evidence" value="ECO:0007669"/>
    <property type="project" value="TreeGrafter"/>
</dbReference>
<dbReference type="InterPro" id="IPR006108">
    <property type="entry name" value="3HC_DH_C"/>
</dbReference>
<evidence type="ECO:0000259" key="5">
    <source>
        <dbReference type="Pfam" id="PF02737"/>
    </source>
</evidence>
<dbReference type="PROSITE" id="PS00067">
    <property type="entry name" value="3HCDH"/>
    <property type="match status" value="1"/>
</dbReference>
<dbReference type="Pfam" id="PF18321">
    <property type="entry name" value="3HCDH_RFF"/>
    <property type="match status" value="1"/>
</dbReference>
<evidence type="ECO:0000259" key="6">
    <source>
        <dbReference type="Pfam" id="PF18321"/>
    </source>
</evidence>
<dbReference type="NCBIfam" id="NF006124">
    <property type="entry name" value="PRK08268.1"/>
    <property type="match status" value="1"/>
</dbReference>
<dbReference type="AlphaFoldDB" id="A0A3N1Y0V5"/>
<feature type="domain" description="3-hydroxyacyl-CoA dehydrogenase NAD binding" evidence="5">
    <location>
        <begin position="9"/>
        <end position="186"/>
    </location>
</feature>
<dbReference type="Pfam" id="PF00725">
    <property type="entry name" value="3HCDH"/>
    <property type="match status" value="2"/>
</dbReference>
<organism evidence="7 8">
    <name type="scientific">Inmirania thermothiophila</name>
    <dbReference type="NCBI Taxonomy" id="1750597"/>
    <lineage>
        <taxon>Bacteria</taxon>
        <taxon>Pseudomonadati</taxon>
        <taxon>Pseudomonadota</taxon>
        <taxon>Gammaproteobacteria</taxon>
        <taxon>Chromatiales</taxon>
        <taxon>Ectothiorhodospiraceae</taxon>
        <taxon>Inmirania</taxon>
    </lineage>
</organism>
<evidence type="ECO:0000256" key="3">
    <source>
        <dbReference type="ARBA" id="ARBA00023027"/>
    </source>
</evidence>
<proteinExistence type="inferred from homology"/>
<dbReference type="GO" id="GO:0008691">
    <property type="term" value="F:3-hydroxybutyryl-CoA dehydrogenase activity"/>
    <property type="evidence" value="ECO:0007669"/>
    <property type="project" value="TreeGrafter"/>
</dbReference>
<dbReference type="GO" id="GO:0070403">
    <property type="term" value="F:NAD+ binding"/>
    <property type="evidence" value="ECO:0007669"/>
    <property type="project" value="InterPro"/>
</dbReference>
<evidence type="ECO:0000256" key="1">
    <source>
        <dbReference type="ARBA" id="ARBA00009463"/>
    </source>
</evidence>
<evidence type="ECO:0000259" key="4">
    <source>
        <dbReference type="Pfam" id="PF00725"/>
    </source>
</evidence>
<feature type="domain" description="3-hydroxybutyryl-CoA dehydrogenase reduced Rossmann-fold" evidence="6">
    <location>
        <begin position="349"/>
        <end position="416"/>
    </location>
</feature>
<dbReference type="Gene3D" id="3.40.50.720">
    <property type="entry name" value="NAD(P)-binding Rossmann-like Domain"/>
    <property type="match status" value="1"/>
</dbReference>
<dbReference type="EMBL" id="RJVI01000002">
    <property type="protein sequence ID" value="ROR32459.1"/>
    <property type="molecule type" value="Genomic_DNA"/>
</dbReference>
<comment type="similarity">
    <text evidence="1">Belongs to the 3-hydroxyacyl-CoA dehydrogenase family.</text>
</comment>
<evidence type="ECO:0000313" key="8">
    <source>
        <dbReference type="Proteomes" id="UP000276634"/>
    </source>
</evidence>
<keyword evidence="2" id="KW-0560">Oxidoreductase</keyword>
<dbReference type="InterPro" id="IPR013328">
    <property type="entry name" value="6PGD_dom2"/>
</dbReference>
<dbReference type="FunFam" id="3.40.50.720:FF:000009">
    <property type="entry name" value="Fatty oxidation complex, alpha subunit"/>
    <property type="match status" value="1"/>
</dbReference>
<dbReference type="Gene3D" id="1.10.1040.10">
    <property type="entry name" value="N-(1-d-carboxylethyl)-l-norvaline Dehydrogenase, domain 2"/>
    <property type="match status" value="1"/>
</dbReference>
<dbReference type="Gene3D" id="1.10.1040.50">
    <property type="match status" value="1"/>
</dbReference>
<dbReference type="InterPro" id="IPR041040">
    <property type="entry name" value="3HCDH_RFF"/>
</dbReference>
<dbReference type="OrthoDB" id="5389341at2"/>
<evidence type="ECO:0000256" key="2">
    <source>
        <dbReference type="ARBA" id="ARBA00023002"/>
    </source>
</evidence>
<dbReference type="PANTHER" id="PTHR48075">
    <property type="entry name" value="3-HYDROXYACYL-COA DEHYDROGENASE FAMILY PROTEIN"/>
    <property type="match status" value="1"/>
</dbReference>
<gene>
    <name evidence="7" type="ORF">EDC57_1661</name>
</gene>
<keyword evidence="3" id="KW-0520">NAD</keyword>
<sequence length="504" mass="52868">MTAIAREATVAVVGAGTMGRGIAQVAAMAGHPVRLHDNRPGAAEAACAEIAQALARLVGTRRMEAQARDAVLARLAPAESLEDLGHAALVVEAIVEDLEAKRSLFAELELLLDDEAIFATNTSSISVTAIAAGLRRPGRVVGMHFFNPAPLMRLVEVVAGLETDPAVVAAVEATARAWGKHPVRARSTPGFIVNRVARPFYGEALLLLEEGAADAATLDAVYRDCGGFRMGPLELTDLIGQDVNAAVTRSVFEAFHHDPRYRPSWLQRELVAAGRLGRKSGRGFYDYAEGAQRPAPAALPPGPPPRRVRIEGCLGYAEGLRGRIRAAGLALEEAEGPEGRIVLDGAVIRPSDGRTATERAAASGEPLLLVDLALDYAETKRLVFAAAGQAGPGALAAAAGLAAALGCEATAVEDSPGLVLLRTVAMLANEAADAVRLGVCSEAGVDEAMRLGVNYPLGPLAWARRIGLAAVVSVLDGLAAWYRDPRYRCSPWLRRAALTAHPDS</sequence>
<dbReference type="InterPro" id="IPR036291">
    <property type="entry name" value="NAD(P)-bd_dom_sf"/>
</dbReference>
<comment type="caution">
    <text evidence="7">The sequence shown here is derived from an EMBL/GenBank/DDBJ whole genome shotgun (WGS) entry which is preliminary data.</text>
</comment>
<dbReference type="Pfam" id="PF02737">
    <property type="entry name" value="3HCDH_N"/>
    <property type="match status" value="1"/>
</dbReference>
<evidence type="ECO:0000313" key="7">
    <source>
        <dbReference type="EMBL" id="ROR32459.1"/>
    </source>
</evidence>
<accession>A0A3N1Y0V5</accession>
<protein>
    <submittedName>
        <fullName evidence="7">3-hydroxyacyl-CoA dehydrogenase</fullName>
    </submittedName>
</protein>
<dbReference type="SUPFAM" id="SSF48179">
    <property type="entry name" value="6-phosphogluconate dehydrogenase C-terminal domain-like"/>
    <property type="match status" value="2"/>
</dbReference>